<accession>A0A396GJA4</accession>
<dbReference type="Gramene" id="rna47350">
    <property type="protein sequence ID" value="RHN41070.1"/>
    <property type="gene ID" value="gene47350"/>
</dbReference>
<comment type="caution">
    <text evidence="1">The sequence shown here is derived from an EMBL/GenBank/DDBJ whole genome shotgun (WGS) entry which is preliminary data.</text>
</comment>
<dbReference type="EMBL" id="PSQE01000008">
    <property type="protein sequence ID" value="RHN41070.1"/>
    <property type="molecule type" value="Genomic_DNA"/>
</dbReference>
<sequence length="40" mass="4830">MSLYRCHAWTWGRIRKRTFERSCIIHNFSKMIVTLITCLG</sequence>
<name>A0A396GJA4_MEDTR</name>
<gene>
    <name evidence="1" type="ORF">MtrunA17_Chr8g0362091</name>
</gene>
<organism evidence="1">
    <name type="scientific">Medicago truncatula</name>
    <name type="common">Barrel medic</name>
    <name type="synonym">Medicago tribuloides</name>
    <dbReference type="NCBI Taxonomy" id="3880"/>
    <lineage>
        <taxon>Eukaryota</taxon>
        <taxon>Viridiplantae</taxon>
        <taxon>Streptophyta</taxon>
        <taxon>Embryophyta</taxon>
        <taxon>Tracheophyta</taxon>
        <taxon>Spermatophyta</taxon>
        <taxon>Magnoliopsida</taxon>
        <taxon>eudicotyledons</taxon>
        <taxon>Gunneridae</taxon>
        <taxon>Pentapetalae</taxon>
        <taxon>rosids</taxon>
        <taxon>fabids</taxon>
        <taxon>Fabales</taxon>
        <taxon>Fabaceae</taxon>
        <taxon>Papilionoideae</taxon>
        <taxon>50 kb inversion clade</taxon>
        <taxon>NPAAA clade</taxon>
        <taxon>Hologalegina</taxon>
        <taxon>IRL clade</taxon>
        <taxon>Trifolieae</taxon>
        <taxon>Medicago</taxon>
    </lineage>
</organism>
<protein>
    <submittedName>
        <fullName evidence="1">Uncharacterized protein</fullName>
    </submittedName>
</protein>
<proteinExistence type="predicted"/>
<reference evidence="1" key="1">
    <citation type="journal article" date="2018" name="Nat. Plants">
        <title>Whole-genome landscape of Medicago truncatula symbiotic genes.</title>
        <authorList>
            <person name="Pecrix Y."/>
            <person name="Gamas P."/>
            <person name="Carrere S."/>
        </authorList>
    </citation>
    <scope>NUCLEOTIDE SEQUENCE</scope>
    <source>
        <tissue evidence="1">Leaves</tissue>
    </source>
</reference>
<dbReference type="Proteomes" id="UP000265566">
    <property type="component" value="Chromosome 8"/>
</dbReference>
<evidence type="ECO:0000313" key="1">
    <source>
        <dbReference type="EMBL" id="RHN41070.1"/>
    </source>
</evidence>
<dbReference type="AlphaFoldDB" id="A0A396GJA4"/>